<accession>A0A269PDG5</accession>
<feature type="domain" description="Helicase XPB/Ssl2 N-terminal" evidence="1">
    <location>
        <begin position="425"/>
        <end position="536"/>
    </location>
</feature>
<dbReference type="RefSeq" id="WP_095277165.1">
    <property type="nucleotide sequence ID" value="NZ_CP047655.1"/>
</dbReference>
<dbReference type="EMBL" id="NQMQ01000011">
    <property type="protein sequence ID" value="PAJ70086.1"/>
    <property type="molecule type" value="Genomic_DNA"/>
</dbReference>
<dbReference type="AlphaFoldDB" id="A0A269PDG5"/>
<gene>
    <name evidence="2" type="ORF">CIG21_06580</name>
</gene>
<dbReference type="InterPro" id="IPR032830">
    <property type="entry name" value="XPB/Ssl2_N"/>
</dbReference>
<protein>
    <recommendedName>
        <fullName evidence="1">Helicase XPB/Ssl2 N-terminal domain-containing protein</fullName>
    </recommendedName>
</protein>
<evidence type="ECO:0000259" key="1">
    <source>
        <dbReference type="Pfam" id="PF13625"/>
    </source>
</evidence>
<evidence type="ECO:0000313" key="3">
    <source>
        <dbReference type="Proteomes" id="UP000215771"/>
    </source>
</evidence>
<name>A0A269PDG5_9CORY</name>
<comment type="caution">
    <text evidence="2">The sequence shown here is derived from an EMBL/GenBank/DDBJ whole genome shotgun (WGS) entry which is preliminary data.</text>
</comment>
<sequence>MTDFADALNQLTPDALRRLIALRPDVFFPPPPSLASLATRLTQPASTARALRALNAADLATLQSLVDAGAELSPIDPVPFGDTTRLRDAALVYDGGAAGSGELVRVAPGAVAPLPQAWRVADRPPADLDAKLAALDVRQRKVIESLAAGGGIGLSKAAAPDADPTTPAARLVADGLLVRMDAHSVRLPEPVLLAFRGRTPRVHPLTAPPEPEADQTTVDRDATAAGLEAVRQARQLLTRLLRTPAPLNKDGSVGVRTLAALTKELGFDPGLTITVGEAAGLIGRGPVEDSRTGADDTNALAATKDALSWLDAPISDQWAILLAGWLASPWRLDQGRLLSTESRQPDLRRTREVIARHGGDMAQLLFHAPLDTAGLRPEFVAQLAEEARTFGALAPTPSTPLRVLLARGDVAAATRALVPAEIDAVIAQADLTILAPGPLPPPMASMLESFAQLESPGLASVWRVSDASVRRALDAGRTADELKAWLEAHTVGEVPQGLGFLLDDVARTHGAVRAGSALSYLRSEDPAALAAAAQHAPLRILVPTVAVSQLPLPQLIARLRDVGLQPAAEDADGATIDLAPEPALVRATPATLARDYQIDEDRVEQLVGALTAGAKVASTSDKEAPAEVLRAAARGRRHVRVTYYSGAGEQRQLAALPLSVREGRADLLDEATEKVVRLPIARVAGVELA</sequence>
<dbReference type="Proteomes" id="UP000215771">
    <property type="component" value="Unassembled WGS sequence"/>
</dbReference>
<dbReference type="Pfam" id="PF13625">
    <property type="entry name" value="Helicase_C_3"/>
    <property type="match status" value="1"/>
</dbReference>
<proteinExistence type="predicted"/>
<reference evidence="2 3" key="1">
    <citation type="submission" date="2017-08" db="EMBL/GenBank/DDBJ databases">
        <authorList>
            <person name="de Groot N.N."/>
        </authorList>
    </citation>
    <scope>NUCLEOTIDE SEQUENCE [LARGE SCALE GENOMIC DNA]</scope>
    <source>
        <strain evidence="2 3">NBT06-6</strain>
    </source>
</reference>
<organism evidence="2 3">
    <name type="scientific">Corynebacterium hadale</name>
    <dbReference type="NCBI Taxonomy" id="2026255"/>
    <lineage>
        <taxon>Bacteria</taxon>
        <taxon>Bacillati</taxon>
        <taxon>Actinomycetota</taxon>
        <taxon>Actinomycetes</taxon>
        <taxon>Mycobacteriales</taxon>
        <taxon>Corynebacteriaceae</taxon>
        <taxon>Corynebacterium</taxon>
    </lineage>
</organism>
<evidence type="ECO:0000313" key="2">
    <source>
        <dbReference type="EMBL" id="PAJ70086.1"/>
    </source>
</evidence>